<dbReference type="CDD" id="cd01948">
    <property type="entry name" value="EAL"/>
    <property type="match status" value="1"/>
</dbReference>
<evidence type="ECO:0000256" key="5">
    <source>
        <dbReference type="ARBA" id="ARBA00022989"/>
    </source>
</evidence>
<feature type="domain" description="EAL" evidence="9">
    <location>
        <begin position="478"/>
        <end position="732"/>
    </location>
</feature>
<dbReference type="PROSITE" id="PS50885">
    <property type="entry name" value="HAMP"/>
    <property type="match status" value="1"/>
</dbReference>
<dbReference type="SUPFAM" id="SSF141868">
    <property type="entry name" value="EAL domain-like"/>
    <property type="match status" value="1"/>
</dbReference>
<dbReference type="GO" id="GO:0006935">
    <property type="term" value="P:chemotaxis"/>
    <property type="evidence" value="ECO:0007669"/>
    <property type="project" value="InterPro"/>
</dbReference>
<dbReference type="CDD" id="cd06225">
    <property type="entry name" value="HAMP"/>
    <property type="match status" value="1"/>
</dbReference>
<dbReference type="InterPro" id="IPR003122">
    <property type="entry name" value="Tar_rcpt_lig-bd"/>
</dbReference>
<dbReference type="PANTHER" id="PTHR44757">
    <property type="entry name" value="DIGUANYLATE CYCLASE DGCP"/>
    <property type="match status" value="1"/>
</dbReference>
<accession>A0A420KDE0</accession>
<comment type="subcellular location">
    <subcellularLocation>
        <location evidence="1">Cell membrane</location>
    </subcellularLocation>
</comment>
<dbReference type="Pfam" id="PF00672">
    <property type="entry name" value="HAMP"/>
    <property type="match status" value="1"/>
</dbReference>
<gene>
    <name evidence="12" type="ORF">CE154_014585</name>
</gene>
<evidence type="ECO:0000259" key="10">
    <source>
        <dbReference type="PROSITE" id="PS50885"/>
    </source>
</evidence>
<comment type="caution">
    <text evidence="12">The sequence shown here is derived from an EMBL/GenBank/DDBJ whole genome shotgun (WGS) entry which is preliminary data.</text>
</comment>
<dbReference type="PANTHER" id="PTHR44757:SF2">
    <property type="entry name" value="BIOFILM ARCHITECTURE MAINTENANCE PROTEIN MBAA"/>
    <property type="match status" value="1"/>
</dbReference>
<dbReference type="InterPro" id="IPR003660">
    <property type="entry name" value="HAMP_dom"/>
</dbReference>
<feature type="domain" description="GGDEF" evidence="11">
    <location>
        <begin position="331"/>
        <end position="469"/>
    </location>
</feature>
<feature type="transmembrane region" description="Helical" evidence="8">
    <location>
        <begin position="222"/>
        <end position="243"/>
    </location>
</feature>
<dbReference type="Gene3D" id="3.30.70.270">
    <property type="match status" value="1"/>
</dbReference>
<evidence type="ECO:0000256" key="4">
    <source>
        <dbReference type="ARBA" id="ARBA00022692"/>
    </source>
</evidence>
<dbReference type="CDD" id="cd01949">
    <property type="entry name" value="GGDEF"/>
    <property type="match status" value="1"/>
</dbReference>
<dbReference type="EMBL" id="NKDB02000002">
    <property type="protein sequence ID" value="RKJ97206.1"/>
    <property type="molecule type" value="Genomic_DNA"/>
</dbReference>
<evidence type="ECO:0000313" key="13">
    <source>
        <dbReference type="Proteomes" id="UP000216225"/>
    </source>
</evidence>
<evidence type="ECO:0000256" key="8">
    <source>
        <dbReference type="SAM" id="Phobius"/>
    </source>
</evidence>
<keyword evidence="5 8" id="KW-1133">Transmembrane helix</keyword>
<protein>
    <submittedName>
        <fullName evidence="12">EAL domain-containing protein</fullName>
    </submittedName>
</protein>
<keyword evidence="7" id="KW-0807">Transducer</keyword>
<organism evidence="12 13">
    <name type="scientific">Alicycliphilus denitrificans</name>
    <dbReference type="NCBI Taxonomy" id="179636"/>
    <lineage>
        <taxon>Bacteria</taxon>
        <taxon>Pseudomonadati</taxon>
        <taxon>Pseudomonadota</taxon>
        <taxon>Betaproteobacteria</taxon>
        <taxon>Burkholderiales</taxon>
        <taxon>Comamonadaceae</taxon>
        <taxon>Alicycliphilus</taxon>
    </lineage>
</organism>
<evidence type="ECO:0000256" key="7">
    <source>
        <dbReference type="ARBA" id="ARBA00023224"/>
    </source>
</evidence>
<keyword evidence="2" id="KW-1003">Cell membrane</keyword>
<evidence type="ECO:0000256" key="6">
    <source>
        <dbReference type="ARBA" id="ARBA00023136"/>
    </source>
</evidence>
<keyword evidence="3" id="KW-0488">Methylation</keyword>
<evidence type="ECO:0000256" key="3">
    <source>
        <dbReference type="ARBA" id="ARBA00022481"/>
    </source>
</evidence>
<feature type="transmembrane region" description="Helical" evidence="8">
    <location>
        <begin position="36"/>
        <end position="59"/>
    </location>
</feature>
<dbReference type="InterPro" id="IPR043128">
    <property type="entry name" value="Rev_trsase/Diguanyl_cyclase"/>
</dbReference>
<dbReference type="Pfam" id="PF00990">
    <property type="entry name" value="GGDEF"/>
    <property type="match status" value="1"/>
</dbReference>
<dbReference type="InterPro" id="IPR052155">
    <property type="entry name" value="Biofilm_reg_signaling"/>
</dbReference>
<dbReference type="InterPro" id="IPR029787">
    <property type="entry name" value="Nucleotide_cyclase"/>
</dbReference>
<dbReference type="PROSITE" id="PS50887">
    <property type="entry name" value="GGDEF"/>
    <property type="match status" value="1"/>
</dbReference>
<reference evidence="12 13" key="1">
    <citation type="submission" date="2018-09" db="EMBL/GenBank/DDBJ databases">
        <title>Genome comparison of Alicycliphilus sp. BQ1, a polyurethanolytic bacterium, with its closest phylogenetic relatives Alicycliphilus denitrificans BC and K601, unable to attack polyurethane.</title>
        <authorList>
            <person name="Loza-Tavera H."/>
            <person name="Lozano L."/>
            <person name="Cevallos M."/>
            <person name="Maya-Lucas O."/>
            <person name="Garcia-Mena J."/>
            <person name="Hernandez J."/>
        </authorList>
    </citation>
    <scope>NUCLEOTIDE SEQUENCE [LARGE SCALE GENOMIC DNA]</scope>
    <source>
        <strain evidence="12 13">BQ1</strain>
    </source>
</reference>
<dbReference type="GO" id="GO:0005886">
    <property type="term" value="C:plasma membrane"/>
    <property type="evidence" value="ECO:0007669"/>
    <property type="project" value="UniProtKB-SubCell"/>
</dbReference>
<dbReference type="GO" id="GO:0007165">
    <property type="term" value="P:signal transduction"/>
    <property type="evidence" value="ECO:0007669"/>
    <property type="project" value="UniProtKB-KW"/>
</dbReference>
<dbReference type="SMART" id="SM00304">
    <property type="entry name" value="HAMP"/>
    <property type="match status" value="1"/>
</dbReference>
<dbReference type="Pfam" id="PF00563">
    <property type="entry name" value="EAL"/>
    <property type="match status" value="1"/>
</dbReference>
<dbReference type="InterPro" id="IPR000160">
    <property type="entry name" value="GGDEF_dom"/>
</dbReference>
<dbReference type="SMART" id="SM00267">
    <property type="entry name" value="GGDEF"/>
    <property type="match status" value="1"/>
</dbReference>
<proteinExistence type="predicted"/>
<feature type="domain" description="HAMP" evidence="10">
    <location>
        <begin position="244"/>
        <end position="296"/>
    </location>
</feature>
<dbReference type="InterPro" id="IPR001633">
    <property type="entry name" value="EAL_dom"/>
</dbReference>
<dbReference type="Proteomes" id="UP000216225">
    <property type="component" value="Unassembled WGS sequence"/>
</dbReference>
<keyword evidence="6 8" id="KW-0472">Membrane</keyword>
<sequence>MMAAAGWRQGPKAIRRLWRAAGLQGLLSRLHIGTRLAVMMVLAVMVAGLLAAAGIRGLAASKESLRVVYEDRMAPVRTLSQIAQLMLANQLYLQLALAPAAASAAAALDPVSARQAALQVERNARAIDRLWAEYLSVPREGDELALAQRFGRHRARYLDEALMPAVAALRALDYRDTRRLAESARVLYEQAYPEIEALIRLQFDFAEAAYREGVRRYEYTRWLALGALLASMAVLSWLGLLLIRSIAEPLREVIAVCDRIAGGQLDTAIAVQGSDEISNVFRALRSMQARLRRSEQAIHKLAYYDALTELPNRVLLRERMQQALDGDGSAGHGALLLVDLDHFKVINDTLGHEEGDKHLRQIARRLTDAVAGRGLVARLGGDEFVVLAQHLHAGEARAQAQARELAEQVLAAITSPIHLAGRPMHTSASLGVCMFRPGASSTRELLKRADTAMYQAKSVGRNGYRFFDPVLQSQLEARTALETALHSAIGAGQLALHYQVQVDALRQPVGVEALLRWRHPLHGQVSPAQFIPIAEASDLILTLGEWVLQTACAQLQAWAGQPHTRALTVSVNVSARQFAQPGFVEQVHAALARTGARADLLVLELTESAMLHDIADTVRKMQALRCLGVRFALDDFGTGYSCLSQLQRLPLHQLKIDRSFIQDMGARASDAVIVQTIVGMARTLGLHVVAEGVETEAQRTVLAQLQCPAFQGYLFGVPQPAAALEAWLLGQHGGSPAPAASPIFQR</sequence>
<evidence type="ECO:0000259" key="11">
    <source>
        <dbReference type="PROSITE" id="PS50887"/>
    </source>
</evidence>
<dbReference type="Pfam" id="PF02203">
    <property type="entry name" value="TarH"/>
    <property type="match status" value="1"/>
</dbReference>
<dbReference type="InterPro" id="IPR035919">
    <property type="entry name" value="EAL_sf"/>
</dbReference>
<dbReference type="Gene3D" id="6.10.340.10">
    <property type="match status" value="1"/>
</dbReference>
<name>A0A420KDE0_9BURK</name>
<evidence type="ECO:0000313" key="12">
    <source>
        <dbReference type="EMBL" id="RKJ97206.1"/>
    </source>
</evidence>
<evidence type="ECO:0000256" key="2">
    <source>
        <dbReference type="ARBA" id="ARBA00022475"/>
    </source>
</evidence>
<dbReference type="NCBIfam" id="TIGR00254">
    <property type="entry name" value="GGDEF"/>
    <property type="match status" value="1"/>
</dbReference>
<keyword evidence="4 8" id="KW-0812">Transmembrane</keyword>
<dbReference type="SMART" id="SM00052">
    <property type="entry name" value="EAL"/>
    <property type="match status" value="1"/>
</dbReference>
<dbReference type="PROSITE" id="PS50883">
    <property type="entry name" value="EAL"/>
    <property type="match status" value="1"/>
</dbReference>
<dbReference type="SUPFAM" id="SSF55073">
    <property type="entry name" value="Nucleotide cyclase"/>
    <property type="match status" value="1"/>
</dbReference>
<evidence type="ECO:0000256" key="1">
    <source>
        <dbReference type="ARBA" id="ARBA00004236"/>
    </source>
</evidence>
<evidence type="ECO:0000259" key="9">
    <source>
        <dbReference type="PROSITE" id="PS50883"/>
    </source>
</evidence>
<dbReference type="AlphaFoldDB" id="A0A420KDE0"/>
<dbReference type="RefSeq" id="WP_094438713.1">
    <property type="nucleotide sequence ID" value="NZ_NKDB02000002.1"/>
</dbReference>
<dbReference type="Gene3D" id="3.20.20.450">
    <property type="entry name" value="EAL domain"/>
    <property type="match status" value="1"/>
</dbReference>
<dbReference type="SUPFAM" id="SSF158472">
    <property type="entry name" value="HAMP domain-like"/>
    <property type="match status" value="1"/>
</dbReference>